<reference evidence="1 2" key="1">
    <citation type="submission" date="2019-08" db="EMBL/GenBank/DDBJ databases">
        <authorList>
            <person name="Herpell B J."/>
        </authorList>
    </citation>
    <scope>NUCLEOTIDE SEQUENCE [LARGE SCALE GENOMIC DNA]</scope>
    <source>
        <strain evidence="2">Msb3</strain>
    </source>
</reference>
<sequence>MAGPLTGANLRYVWRPRPGRVREAHSNTSGPLCGRNLVHATAMHGAARKAKSGAARRPVME</sequence>
<gene>
    <name evidence="1" type="ORF">PDMSB3_3286</name>
</gene>
<proteinExistence type="predicted"/>
<keyword evidence="2" id="KW-1185">Reference proteome</keyword>
<dbReference type="KEGG" id="pdio:PDMSB3_3286.1"/>
<evidence type="ECO:0000313" key="1">
    <source>
        <dbReference type="EMBL" id="VVD34570.1"/>
    </source>
</evidence>
<dbReference type="Proteomes" id="UP000325811">
    <property type="component" value="Chromosome II"/>
</dbReference>
<organism evidence="1 2">
    <name type="scientific">Paraburkholderia dioscoreae</name>
    <dbReference type="NCBI Taxonomy" id="2604047"/>
    <lineage>
        <taxon>Bacteria</taxon>
        <taxon>Pseudomonadati</taxon>
        <taxon>Pseudomonadota</taxon>
        <taxon>Betaproteobacteria</taxon>
        <taxon>Burkholderiales</taxon>
        <taxon>Burkholderiaceae</taxon>
        <taxon>Paraburkholderia</taxon>
    </lineage>
</organism>
<protein>
    <submittedName>
        <fullName evidence="1">Uncharacterized protein</fullName>
    </submittedName>
</protein>
<dbReference type="EMBL" id="LR699554">
    <property type="protein sequence ID" value="VVD34570.1"/>
    <property type="molecule type" value="Genomic_DNA"/>
</dbReference>
<name>A0A5Q4ZST4_9BURK</name>
<evidence type="ECO:0000313" key="2">
    <source>
        <dbReference type="Proteomes" id="UP000325811"/>
    </source>
</evidence>
<accession>A0A5Q4ZST4</accession>
<dbReference type="AlphaFoldDB" id="A0A5Q4ZST4"/>